<proteinExistence type="predicted"/>
<comment type="caution">
    <text evidence="1">The sequence shown here is derived from an EMBL/GenBank/DDBJ whole genome shotgun (WGS) entry which is preliminary data.</text>
</comment>
<sequence length="59" mass="6619">MVWGSLIGHIERAKPVLLPAELKVNLVTWPCLNSRGLREDIWRLLPCAVFGSFGLSAMR</sequence>
<organism evidence="1 2">
    <name type="scientific">Thalictrum thalictroides</name>
    <name type="common">Rue-anemone</name>
    <name type="synonym">Anemone thalictroides</name>
    <dbReference type="NCBI Taxonomy" id="46969"/>
    <lineage>
        <taxon>Eukaryota</taxon>
        <taxon>Viridiplantae</taxon>
        <taxon>Streptophyta</taxon>
        <taxon>Embryophyta</taxon>
        <taxon>Tracheophyta</taxon>
        <taxon>Spermatophyta</taxon>
        <taxon>Magnoliopsida</taxon>
        <taxon>Ranunculales</taxon>
        <taxon>Ranunculaceae</taxon>
        <taxon>Thalictroideae</taxon>
        <taxon>Thalictrum</taxon>
    </lineage>
</organism>
<dbReference type="EMBL" id="JABWDY010033322">
    <property type="protein sequence ID" value="KAF5183497.1"/>
    <property type="molecule type" value="Genomic_DNA"/>
</dbReference>
<protein>
    <submittedName>
        <fullName evidence="1">Uncharacterized protein</fullName>
    </submittedName>
</protein>
<evidence type="ECO:0000313" key="1">
    <source>
        <dbReference type="EMBL" id="KAF5183497.1"/>
    </source>
</evidence>
<accession>A0A7J6VFH7</accession>
<name>A0A7J6VFH7_THATH</name>
<dbReference type="Proteomes" id="UP000554482">
    <property type="component" value="Unassembled WGS sequence"/>
</dbReference>
<reference evidence="1 2" key="1">
    <citation type="submission" date="2020-06" db="EMBL/GenBank/DDBJ databases">
        <title>Transcriptomic and genomic resources for Thalictrum thalictroides and T. hernandezii: Facilitating candidate gene discovery in an emerging model plant lineage.</title>
        <authorList>
            <person name="Arias T."/>
            <person name="Riano-Pachon D.M."/>
            <person name="Di Stilio V.S."/>
        </authorList>
    </citation>
    <scope>NUCLEOTIDE SEQUENCE [LARGE SCALE GENOMIC DNA]</scope>
    <source>
        <strain evidence="2">cv. WT478/WT964</strain>
        <tissue evidence="1">Leaves</tissue>
    </source>
</reference>
<dbReference type="AlphaFoldDB" id="A0A7J6VFH7"/>
<keyword evidence="2" id="KW-1185">Reference proteome</keyword>
<evidence type="ECO:0000313" key="2">
    <source>
        <dbReference type="Proteomes" id="UP000554482"/>
    </source>
</evidence>
<gene>
    <name evidence="1" type="ORF">FRX31_026917</name>
</gene>